<dbReference type="RefSeq" id="WP_330087007.1">
    <property type="nucleotide sequence ID" value="NZ_JAUGZK010000003.1"/>
</dbReference>
<evidence type="ECO:0000313" key="4">
    <source>
        <dbReference type="Proteomes" id="UP001339167"/>
    </source>
</evidence>
<dbReference type="Proteomes" id="UP001339167">
    <property type="component" value="Unassembled WGS sequence"/>
</dbReference>
<keyword evidence="2" id="KW-1133">Transmembrane helix</keyword>
<sequence length="307" mass="35130">MVRDKISRMLQRWLARKFTASNDFQLNHGNLLVFPSRYGFWFALLILLLYLLGTNYQNNLILLLAYLLLSVFLLCIWFAWRNLAALQIRLQPPQAVFAGQQLRLQLDITAEHPFQAVQCTSGPAKASASSDQPVCLQWTAAKRGYYPVTRLQLQSDYPLGIIRCWTYLPVQLHYWVYPTPLSPVTPQSWQAGTPEIGPRSSTEHPEQLKAYQQGDPIKRLHWKRLARQPDVPVIRISEQQAKQDPRWLLVPPLQGEALEQCLSEICHQLLELEAKQMEYGLQSPAGDVTLGQGAHHLQQCLQKLALC</sequence>
<accession>A0ABU7JD82</accession>
<feature type="transmembrane region" description="Helical" evidence="2">
    <location>
        <begin position="38"/>
        <end position="54"/>
    </location>
</feature>
<comment type="caution">
    <text evidence="3">The sequence shown here is derived from an EMBL/GenBank/DDBJ whole genome shotgun (WGS) entry which is preliminary data.</text>
</comment>
<name>A0ABU7JD82_9GAMM</name>
<evidence type="ECO:0000256" key="1">
    <source>
        <dbReference type="SAM" id="MobiDB-lite"/>
    </source>
</evidence>
<organism evidence="3 4">
    <name type="scientific">Alkalimonas mucilaginosa</name>
    <dbReference type="NCBI Taxonomy" id="3057676"/>
    <lineage>
        <taxon>Bacteria</taxon>
        <taxon>Pseudomonadati</taxon>
        <taxon>Pseudomonadota</taxon>
        <taxon>Gammaproteobacteria</taxon>
        <taxon>Alkalimonas</taxon>
    </lineage>
</organism>
<dbReference type="PANTHER" id="PTHR34351">
    <property type="entry name" value="SLR1927 PROTEIN-RELATED"/>
    <property type="match status" value="1"/>
</dbReference>
<protein>
    <submittedName>
        <fullName evidence="3">DUF58 domain-containing protein</fullName>
    </submittedName>
</protein>
<proteinExistence type="predicted"/>
<feature type="transmembrane region" description="Helical" evidence="2">
    <location>
        <begin position="60"/>
        <end position="80"/>
    </location>
</feature>
<reference evidence="3 4" key="1">
    <citation type="submission" date="2023-06" db="EMBL/GenBank/DDBJ databases">
        <title>Alkalimonas sp., MEB004 an alkaliphilic bacterium isolated from Lonar Lake, India.</title>
        <authorList>
            <person name="Joshi A."/>
            <person name="Thite S."/>
        </authorList>
    </citation>
    <scope>NUCLEOTIDE SEQUENCE [LARGE SCALE GENOMIC DNA]</scope>
    <source>
        <strain evidence="3 4">MEB004</strain>
    </source>
</reference>
<dbReference type="EMBL" id="JAUGZK010000003">
    <property type="protein sequence ID" value="MEE2023654.1"/>
    <property type="molecule type" value="Genomic_DNA"/>
</dbReference>
<dbReference type="PANTHER" id="PTHR34351:SF1">
    <property type="entry name" value="SLR1927 PROTEIN"/>
    <property type="match status" value="1"/>
</dbReference>
<gene>
    <name evidence="3" type="ORF">QWF21_05290</name>
</gene>
<evidence type="ECO:0000256" key="2">
    <source>
        <dbReference type="SAM" id="Phobius"/>
    </source>
</evidence>
<keyword evidence="4" id="KW-1185">Reference proteome</keyword>
<keyword evidence="2" id="KW-0472">Membrane</keyword>
<evidence type="ECO:0000313" key="3">
    <source>
        <dbReference type="EMBL" id="MEE2023654.1"/>
    </source>
</evidence>
<keyword evidence="2" id="KW-0812">Transmembrane</keyword>
<feature type="region of interest" description="Disordered" evidence="1">
    <location>
        <begin position="188"/>
        <end position="207"/>
    </location>
</feature>